<dbReference type="InterPro" id="IPR000120">
    <property type="entry name" value="Amidase"/>
</dbReference>
<dbReference type="Pfam" id="PF01425">
    <property type="entry name" value="Amidase"/>
    <property type="match status" value="1"/>
</dbReference>
<gene>
    <name evidence="2" type="ORF">F8M49_14215</name>
</gene>
<evidence type="ECO:0000259" key="1">
    <source>
        <dbReference type="Pfam" id="PF01425"/>
    </source>
</evidence>
<dbReference type="Proteomes" id="UP001275440">
    <property type="component" value="Unassembled WGS sequence"/>
</dbReference>
<dbReference type="InterPro" id="IPR023631">
    <property type="entry name" value="Amidase_dom"/>
</dbReference>
<accession>A0ABU3WR36</accession>
<reference evidence="2 3" key="1">
    <citation type="submission" date="2019-10" db="EMBL/GenBank/DDBJ databases">
        <title>Draft Genome Assembly of Rhodococcus zopfii DSM44189.</title>
        <authorList>
            <person name="Sutton J.M."/>
            <person name="Akob D.M."/>
            <person name="Bushman T.J."/>
        </authorList>
    </citation>
    <scope>NUCLEOTIDE SEQUENCE [LARGE SCALE GENOMIC DNA]</scope>
    <source>
        <strain evidence="2 3">DSM 44189</strain>
    </source>
</reference>
<dbReference type="PANTHER" id="PTHR11895">
    <property type="entry name" value="TRANSAMIDASE"/>
    <property type="match status" value="1"/>
</dbReference>
<name>A0ABU3WR36_9NOCA</name>
<proteinExistence type="predicted"/>
<evidence type="ECO:0000313" key="3">
    <source>
        <dbReference type="Proteomes" id="UP001275440"/>
    </source>
</evidence>
<protein>
    <submittedName>
        <fullName evidence="2">Amidase</fullName>
    </submittedName>
</protein>
<keyword evidence="3" id="KW-1185">Reference proteome</keyword>
<dbReference type="InterPro" id="IPR036928">
    <property type="entry name" value="AS_sf"/>
</dbReference>
<comment type="caution">
    <text evidence="2">The sequence shown here is derived from an EMBL/GenBank/DDBJ whole genome shotgun (WGS) entry which is preliminary data.</text>
</comment>
<feature type="domain" description="Amidase" evidence="1">
    <location>
        <begin position="82"/>
        <end position="498"/>
    </location>
</feature>
<organism evidence="2 3">
    <name type="scientific">Rhodococcus zopfii</name>
    <dbReference type="NCBI Taxonomy" id="43772"/>
    <lineage>
        <taxon>Bacteria</taxon>
        <taxon>Bacillati</taxon>
        <taxon>Actinomycetota</taxon>
        <taxon>Actinomycetes</taxon>
        <taxon>Mycobacteriales</taxon>
        <taxon>Nocardiaceae</taxon>
        <taxon>Rhodococcus</taxon>
    </lineage>
</organism>
<sequence length="525" mass="54544">MAGKPGIDEIIGVAERLGIGITSTEAEVYQSHLVNFLEEFDAFLGSDLPEDPPPQYATARPAGCRPSEAEDPLNVWMWKTRIDGAEDGLLHGLTVSFKDHIAVAGTPTAYGSQALEGNIADYDATIVSRTLAAGATIVGKNVMDGLGGGFGFGGGIGDFGRVLNPHDHSHLSGGSSSGSAVAVAIGDVDISFGGDQGGSIRIPASWSGTVGLKPTFGAVSHFGAGFGSDQSIDYVGPLARTVRLAASAFQAVAGRDGLDPRQSATTPECFDVLSGLEGGVEGLRIGILGEGFAGADPAVAESVSAAADVLAGLGAEIVEVSVPAFAWASRAQTALMPEGARAVFDTGFFGPFARTWYPAENIDAINRMWANDADGLDPRIKLNYLVADFSRRLYGGRVYAKSQNMRGQVIGEFDRVLTGVDALVMPTTLTTAPEYEAPDPGEALAVKLAGAIVSNAVRNTRPFNYTGHPALAVPCGMIGGLPASMQLVGRFFDEGTLLRIAHAFEQAKPDLQDELVSSARATVTV</sequence>
<dbReference type="SUPFAM" id="SSF75304">
    <property type="entry name" value="Amidase signature (AS) enzymes"/>
    <property type="match status" value="1"/>
</dbReference>
<dbReference type="PANTHER" id="PTHR11895:SF170">
    <property type="entry name" value="AMIDASE"/>
    <property type="match status" value="1"/>
</dbReference>
<evidence type="ECO:0000313" key="2">
    <source>
        <dbReference type="EMBL" id="MDV2476212.1"/>
    </source>
</evidence>
<dbReference type="EMBL" id="WBMO01000001">
    <property type="protein sequence ID" value="MDV2476212.1"/>
    <property type="molecule type" value="Genomic_DNA"/>
</dbReference>
<dbReference type="PROSITE" id="PS00571">
    <property type="entry name" value="AMIDASES"/>
    <property type="match status" value="1"/>
</dbReference>
<dbReference type="InterPro" id="IPR020556">
    <property type="entry name" value="Amidase_CS"/>
</dbReference>
<dbReference type="Gene3D" id="3.90.1300.10">
    <property type="entry name" value="Amidase signature (AS) domain"/>
    <property type="match status" value="1"/>
</dbReference>